<dbReference type="PANTHER" id="PTHR30221">
    <property type="entry name" value="SMALL-CONDUCTANCE MECHANOSENSITIVE CHANNEL"/>
    <property type="match status" value="1"/>
</dbReference>
<evidence type="ECO:0000313" key="10">
    <source>
        <dbReference type="EMBL" id="APZ41763.1"/>
    </source>
</evidence>
<feature type="transmembrane region" description="Helical" evidence="7">
    <location>
        <begin position="96"/>
        <end position="119"/>
    </location>
</feature>
<keyword evidence="11" id="KW-1185">Reference proteome</keyword>
<comment type="similarity">
    <text evidence="2 7">Belongs to the MscS (TC 1.A.23) family.</text>
</comment>
<keyword evidence="7" id="KW-0407">Ion channel</keyword>
<evidence type="ECO:0000256" key="7">
    <source>
        <dbReference type="RuleBase" id="RU369025"/>
    </source>
</evidence>
<dbReference type="Pfam" id="PF00924">
    <property type="entry name" value="MS_channel_2nd"/>
    <property type="match status" value="1"/>
</dbReference>
<dbReference type="InterPro" id="IPR023408">
    <property type="entry name" value="MscS_beta-dom_sf"/>
</dbReference>
<dbReference type="Gene3D" id="2.30.30.60">
    <property type="match status" value="1"/>
</dbReference>
<dbReference type="Pfam" id="PF21088">
    <property type="entry name" value="MS_channel_1st"/>
    <property type="match status" value="1"/>
</dbReference>
<dbReference type="KEGG" id="afy:BW247_00520"/>
<comment type="function">
    <text evidence="7">Mechanosensitive channel that participates in the regulation of osmotic pressure changes within the cell, opening in response to stretch forces in the membrane lipid bilayer, without the need for other proteins. Contributes to normal resistance to hypoosmotic shock. Forms an ion channel of 1.0 nanosiemens conductance with a slight preference for anions.</text>
</comment>
<dbReference type="EMBL" id="CP019434">
    <property type="protein sequence ID" value="APZ41763.1"/>
    <property type="molecule type" value="Genomic_DNA"/>
</dbReference>
<feature type="transmembrane region" description="Helical" evidence="7">
    <location>
        <begin position="64"/>
        <end position="90"/>
    </location>
</feature>
<comment type="caution">
    <text evidence="7">Lacks conserved residue(s) required for the propagation of feature annotation.</text>
</comment>
<keyword evidence="6 7" id="KW-0472">Membrane</keyword>
<dbReference type="InterPro" id="IPR045275">
    <property type="entry name" value="MscS_archaea/bacteria_type"/>
</dbReference>
<protein>
    <recommendedName>
        <fullName evidence="7">Small-conductance mechanosensitive channel</fullName>
    </recommendedName>
</protein>
<feature type="domain" description="Mechanosensitive ion channel transmembrane helices 2/3" evidence="9">
    <location>
        <begin position="65"/>
        <end position="104"/>
    </location>
</feature>
<dbReference type="InterPro" id="IPR006685">
    <property type="entry name" value="MscS_channel_2nd"/>
</dbReference>
<evidence type="ECO:0000256" key="5">
    <source>
        <dbReference type="ARBA" id="ARBA00022989"/>
    </source>
</evidence>
<evidence type="ECO:0000256" key="2">
    <source>
        <dbReference type="ARBA" id="ARBA00008017"/>
    </source>
</evidence>
<keyword evidence="4 7" id="KW-0812">Transmembrane</keyword>
<evidence type="ECO:0000313" key="11">
    <source>
        <dbReference type="Proteomes" id="UP000243807"/>
    </source>
</evidence>
<reference evidence="10 11" key="1">
    <citation type="submission" date="2017-01" db="EMBL/GenBank/DDBJ databases">
        <title>Draft sequence of Acidihalobacter ferrooxidans strain DSM 14175 (strain V8).</title>
        <authorList>
            <person name="Khaleque H.N."/>
            <person name="Ramsay J.P."/>
            <person name="Murphy R.J.T."/>
            <person name="Kaksonen A.H."/>
            <person name="Boxall N.J."/>
            <person name="Watkin E.L.J."/>
        </authorList>
    </citation>
    <scope>NUCLEOTIDE SEQUENCE [LARGE SCALE GENOMIC DNA]</scope>
    <source>
        <strain evidence="10 11">V8</strain>
    </source>
</reference>
<keyword evidence="7" id="KW-0813">Transport</keyword>
<dbReference type="GO" id="GO:0008381">
    <property type="term" value="F:mechanosensitive monoatomic ion channel activity"/>
    <property type="evidence" value="ECO:0007669"/>
    <property type="project" value="InterPro"/>
</dbReference>
<proteinExistence type="inferred from homology"/>
<dbReference type="PANTHER" id="PTHR30221:SF1">
    <property type="entry name" value="SMALL-CONDUCTANCE MECHANOSENSITIVE CHANNEL"/>
    <property type="match status" value="1"/>
</dbReference>
<evidence type="ECO:0000256" key="4">
    <source>
        <dbReference type="ARBA" id="ARBA00022692"/>
    </source>
</evidence>
<organism evidence="10 11">
    <name type="scientific">Acidihalobacter ferrooxydans</name>
    <dbReference type="NCBI Taxonomy" id="1765967"/>
    <lineage>
        <taxon>Bacteria</taxon>
        <taxon>Pseudomonadati</taxon>
        <taxon>Pseudomonadota</taxon>
        <taxon>Gammaproteobacteria</taxon>
        <taxon>Chromatiales</taxon>
        <taxon>Ectothiorhodospiraceae</taxon>
        <taxon>Acidihalobacter</taxon>
    </lineage>
</organism>
<feature type="domain" description="Mechanosensitive ion channel MscS" evidence="8">
    <location>
        <begin position="105"/>
        <end position="167"/>
    </location>
</feature>
<evidence type="ECO:0000256" key="3">
    <source>
        <dbReference type="ARBA" id="ARBA00022475"/>
    </source>
</evidence>
<comment type="subunit">
    <text evidence="7">Homoheptamer.</text>
</comment>
<dbReference type="SUPFAM" id="SSF82861">
    <property type="entry name" value="Mechanosensitive channel protein MscS (YggB), transmembrane region"/>
    <property type="match status" value="1"/>
</dbReference>
<dbReference type="Proteomes" id="UP000243807">
    <property type="component" value="Chromosome"/>
</dbReference>
<dbReference type="InterPro" id="IPR049142">
    <property type="entry name" value="MS_channel_1st"/>
</dbReference>
<evidence type="ECO:0000256" key="6">
    <source>
        <dbReference type="ARBA" id="ARBA00023136"/>
    </source>
</evidence>
<dbReference type="OrthoDB" id="9799209at2"/>
<sequence>MTVQTDYVHQLTLSTEAAIPGIFAGFIVFLIFLAGAVVFRRLLRRLINRMNPAKRPLVNLAGDTVYYGLVTVGGITGLGTMGVNVSALIAGLGLSGFALGFALRDAVSNLIAGILILLYQPFQYGDTLTVAGDTGVVTDINFRYTVLAGQNGTHIHVPNGTMFSNSVTVTPKP</sequence>
<dbReference type="SUPFAM" id="SSF50182">
    <property type="entry name" value="Sm-like ribonucleoproteins"/>
    <property type="match status" value="1"/>
</dbReference>
<comment type="subcellular location">
    <subcellularLocation>
        <location evidence="7">Cell inner membrane</location>
        <topology evidence="7">Multi-pass membrane protein</topology>
    </subcellularLocation>
    <subcellularLocation>
        <location evidence="1">Cell membrane</location>
        <topology evidence="1">Multi-pass membrane protein</topology>
    </subcellularLocation>
</comment>
<keyword evidence="7" id="KW-0997">Cell inner membrane</keyword>
<evidence type="ECO:0000259" key="8">
    <source>
        <dbReference type="Pfam" id="PF00924"/>
    </source>
</evidence>
<dbReference type="GO" id="GO:0005886">
    <property type="term" value="C:plasma membrane"/>
    <property type="evidence" value="ECO:0007669"/>
    <property type="project" value="UniProtKB-SubCell"/>
</dbReference>
<keyword evidence="5 7" id="KW-1133">Transmembrane helix</keyword>
<accession>A0A1P8UD91</accession>
<evidence type="ECO:0000259" key="9">
    <source>
        <dbReference type="Pfam" id="PF21088"/>
    </source>
</evidence>
<feature type="transmembrane region" description="Helical" evidence="7">
    <location>
        <begin position="17"/>
        <end position="43"/>
    </location>
</feature>
<gene>
    <name evidence="10" type="ORF">BW247_00520</name>
</gene>
<dbReference type="InterPro" id="IPR011014">
    <property type="entry name" value="MscS_channel_TM-2"/>
</dbReference>
<dbReference type="AlphaFoldDB" id="A0A1P8UD91"/>
<evidence type="ECO:0000256" key="1">
    <source>
        <dbReference type="ARBA" id="ARBA00004651"/>
    </source>
</evidence>
<dbReference type="InterPro" id="IPR010920">
    <property type="entry name" value="LSM_dom_sf"/>
</dbReference>
<dbReference type="Gene3D" id="1.10.287.1260">
    <property type="match status" value="1"/>
</dbReference>
<keyword evidence="3" id="KW-1003">Cell membrane</keyword>
<name>A0A1P8UD91_9GAMM</name>
<keyword evidence="7" id="KW-0406">Ion transport</keyword>